<name>A0AA37LEV9_9PEZI</name>
<dbReference type="AlphaFoldDB" id="A0AA37LEV9"/>
<gene>
    <name evidence="2" type="ORF">ColSpa_06315</name>
</gene>
<feature type="region of interest" description="Disordered" evidence="1">
    <location>
        <begin position="571"/>
        <end position="594"/>
    </location>
</feature>
<proteinExistence type="predicted"/>
<dbReference type="GeneID" id="73327117"/>
<dbReference type="EMBL" id="BQXU01000015">
    <property type="protein sequence ID" value="GKT46134.1"/>
    <property type="molecule type" value="Genomic_DNA"/>
</dbReference>
<sequence>MSRREREDVASSDGEDDAAHHSGDDRSPGHEYGYYELPPPFHGRRWADDEVASRVSSSLADAKTVSDTTDLATLHRLAVEVNKVLGQIKSNWGRLDGVLRPSGPFKAAAPELENQHARLRDLIAERSRPHLRPLRLQDLPPEILANVVAQCERGAQTHDDPDLATGVGARPPGDVATIRSLRLTCRVLAELAAPHLVRVVDVAMTPASLAKLDAISRHPTISGGVHHVRVGLASYPASLKTEWAQFVHFVLRSLVIEAKRGNRASGLCKEDLGKHRARMEEWRRPGAEPPFLVQTFGEYKRRCDEYEAVRAGFGDAVARAVARMRNATRVEVNDKVAQDPRDEWHGRYEPRRENDGLVDEQVLTELLTQPMQWEYAAAYGWGEASDHPVEALRELLVSLGRQEAGLTRLAVNLTPPARYHGLGCTEAEREDIIKAVRGVSFAAFEVKTRDPMFTGFDQPTWPPRRPEELERLGTFMSAALASEELISVILDFGGLRRENQDLWAFNTLLGSAPQNWRNLNRLVLHDPCLSASDLEVLVGERMTSFGIYSPHLTDGSWADVLDMLRDRADPARRDKGETPMKVDGLTQMTGGESEMMTGSQYDNAFVRPEVVVPHAGGLTPYGEQLSAGQRLSPVMRFVSHFQDVNPVRAVL</sequence>
<organism evidence="2 3">
    <name type="scientific">Colletotrichum spaethianum</name>
    <dbReference type="NCBI Taxonomy" id="700344"/>
    <lineage>
        <taxon>Eukaryota</taxon>
        <taxon>Fungi</taxon>
        <taxon>Dikarya</taxon>
        <taxon>Ascomycota</taxon>
        <taxon>Pezizomycotina</taxon>
        <taxon>Sordariomycetes</taxon>
        <taxon>Hypocreomycetidae</taxon>
        <taxon>Glomerellales</taxon>
        <taxon>Glomerellaceae</taxon>
        <taxon>Colletotrichum</taxon>
        <taxon>Colletotrichum spaethianum species complex</taxon>
    </lineage>
</organism>
<comment type="caution">
    <text evidence="2">The sequence shown here is derived from an EMBL/GenBank/DDBJ whole genome shotgun (WGS) entry which is preliminary data.</text>
</comment>
<evidence type="ECO:0000256" key="1">
    <source>
        <dbReference type="SAM" id="MobiDB-lite"/>
    </source>
</evidence>
<feature type="compositionally biased region" description="Basic and acidic residues" evidence="1">
    <location>
        <begin position="571"/>
        <end position="580"/>
    </location>
</feature>
<keyword evidence="3" id="KW-1185">Reference proteome</keyword>
<evidence type="ECO:0000313" key="3">
    <source>
        <dbReference type="Proteomes" id="UP001055115"/>
    </source>
</evidence>
<accession>A0AA37LEV9</accession>
<reference evidence="2 3" key="1">
    <citation type="submission" date="2022-03" db="EMBL/GenBank/DDBJ databases">
        <title>Genome data of Colletotrichum spp.</title>
        <authorList>
            <person name="Utami Y.D."/>
            <person name="Hiruma K."/>
        </authorList>
    </citation>
    <scope>NUCLEOTIDE SEQUENCE [LARGE SCALE GENOMIC DNA]</scope>
    <source>
        <strain evidence="2 3">MAFF 239500</strain>
    </source>
</reference>
<feature type="compositionally biased region" description="Basic and acidic residues" evidence="1">
    <location>
        <begin position="17"/>
        <end position="29"/>
    </location>
</feature>
<feature type="region of interest" description="Disordered" evidence="1">
    <location>
        <begin position="1"/>
        <end position="35"/>
    </location>
</feature>
<evidence type="ECO:0000313" key="2">
    <source>
        <dbReference type="EMBL" id="GKT46134.1"/>
    </source>
</evidence>
<protein>
    <submittedName>
        <fullName evidence="2">Uncharacterized protein</fullName>
    </submittedName>
</protein>
<dbReference type="RefSeq" id="XP_049128484.1">
    <property type="nucleotide sequence ID" value="XM_049272527.1"/>
</dbReference>
<dbReference type="Proteomes" id="UP001055115">
    <property type="component" value="Unassembled WGS sequence"/>
</dbReference>